<evidence type="ECO:0000313" key="3">
    <source>
        <dbReference type="Proteomes" id="UP000199492"/>
    </source>
</evidence>
<dbReference type="Gene3D" id="2.40.128.110">
    <property type="entry name" value="Lipid/polyisoprenoid-binding, YceI-like"/>
    <property type="match status" value="1"/>
</dbReference>
<evidence type="ECO:0000259" key="1">
    <source>
        <dbReference type="Pfam" id="PF04264"/>
    </source>
</evidence>
<name>A0A1G8JHU7_9FLAO</name>
<dbReference type="EMBL" id="FNCZ01000009">
    <property type="protein sequence ID" value="SDI30849.1"/>
    <property type="molecule type" value="Genomic_DNA"/>
</dbReference>
<dbReference type="InterPro" id="IPR007372">
    <property type="entry name" value="Lipid/polyisoprenoid-bd_YceI"/>
</dbReference>
<dbReference type="Proteomes" id="UP000199492">
    <property type="component" value="Unassembled WGS sequence"/>
</dbReference>
<accession>A0A1G8JHU7</accession>
<dbReference type="InterPro" id="IPR036761">
    <property type="entry name" value="TTHA0802/YceI-like_sf"/>
</dbReference>
<organism evidence="2 3">
    <name type="scientific">Winogradskyella thalassocola</name>
    <dbReference type="NCBI Taxonomy" id="262004"/>
    <lineage>
        <taxon>Bacteria</taxon>
        <taxon>Pseudomonadati</taxon>
        <taxon>Bacteroidota</taxon>
        <taxon>Flavobacteriia</taxon>
        <taxon>Flavobacteriales</taxon>
        <taxon>Flavobacteriaceae</taxon>
        <taxon>Winogradskyella</taxon>
    </lineage>
</organism>
<dbReference type="STRING" id="262004.SAMN04489796_10988"/>
<gene>
    <name evidence="2" type="ORF">SAMN04489796_10988</name>
</gene>
<reference evidence="3" key="1">
    <citation type="submission" date="2016-10" db="EMBL/GenBank/DDBJ databases">
        <authorList>
            <person name="Varghese N."/>
            <person name="Submissions S."/>
        </authorList>
    </citation>
    <scope>NUCLEOTIDE SEQUENCE [LARGE SCALE GENOMIC DNA]</scope>
    <source>
        <strain evidence="3">DSM 15363</strain>
    </source>
</reference>
<protein>
    <submittedName>
        <fullName evidence="2">YceI-like domain-containing protein</fullName>
    </submittedName>
</protein>
<sequence length="234" mass="26728">MTSLKLFLKGIKCFMNLIIMKRLSKYLMYLLMVYGMITCNNSDKKLPNTTSNQIQFSDQQLYTIDNSGISILWTAHKFTNIVDVSGTFNTYIFESKKTSGTVENILNKSKLSIPTATVNSSNPIRDFKLDTYFFKAFNTSKIIGTITKAKENEGIIDLKMNHTSKKIPFTYAIEKDTIRLFTNLDLTYWKGEEALKTLNTECYELHKGTDGISKLWTDVDVVIKIPAHKTLIIN</sequence>
<keyword evidence="3" id="KW-1185">Reference proteome</keyword>
<evidence type="ECO:0000313" key="2">
    <source>
        <dbReference type="EMBL" id="SDI30849.1"/>
    </source>
</evidence>
<dbReference type="AlphaFoldDB" id="A0A1G8JHU7"/>
<dbReference type="Pfam" id="PF04264">
    <property type="entry name" value="YceI"/>
    <property type="match status" value="1"/>
</dbReference>
<feature type="domain" description="Lipid/polyisoprenoid-binding YceI-like" evidence="1">
    <location>
        <begin position="62"/>
        <end position="224"/>
    </location>
</feature>
<proteinExistence type="predicted"/>
<dbReference type="OrthoDB" id="5292899at2"/>